<evidence type="ECO:0000256" key="7">
    <source>
        <dbReference type="ARBA" id="ARBA00022786"/>
    </source>
</evidence>
<comment type="pathway">
    <text evidence="1">Protein modification; protein ubiquitination.</text>
</comment>
<accession>A0ABD3WAN8</accession>
<feature type="domain" description="Ubiquitin-like" evidence="9">
    <location>
        <begin position="6"/>
        <end position="86"/>
    </location>
</feature>
<dbReference type="SUPFAM" id="SSF57850">
    <property type="entry name" value="RING/U-box"/>
    <property type="match status" value="2"/>
</dbReference>
<evidence type="ECO:0000256" key="8">
    <source>
        <dbReference type="ARBA" id="ARBA00022833"/>
    </source>
</evidence>
<evidence type="ECO:0000259" key="9">
    <source>
        <dbReference type="PROSITE" id="PS50053"/>
    </source>
</evidence>
<dbReference type="GO" id="GO:0009893">
    <property type="term" value="P:positive regulation of metabolic process"/>
    <property type="evidence" value="ECO:0007669"/>
    <property type="project" value="UniProtKB-ARBA"/>
</dbReference>
<dbReference type="Gene3D" id="3.10.20.90">
    <property type="entry name" value="Phosphatidylinositol 3-kinase Catalytic Subunit, Chain A, domain 1"/>
    <property type="match status" value="1"/>
</dbReference>
<feature type="domain" description="RING-type" evidence="10">
    <location>
        <begin position="105"/>
        <end position="334"/>
    </location>
</feature>
<reference evidence="11 12" key="1">
    <citation type="submission" date="2024-11" db="EMBL/GenBank/DDBJ databases">
        <title>Chromosome-level genome assembly of the freshwater bivalve Anodonta woodiana.</title>
        <authorList>
            <person name="Chen X."/>
        </authorList>
    </citation>
    <scope>NUCLEOTIDE SEQUENCE [LARGE SCALE GENOMIC DNA]</scope>
    <source>
        <strain evidence="11">MN2024</strain>
        <tissue evidence="11">Gills</tissue>
    </source>
</reference>
<organism evidence="11 12">
    <name type="scientific">Sinanodonta woodiana</name>
    <name type="common">Chinese pond mussel</name>
    <name type="synonym">Anodonta woodiana</name>
    <dbReference type="NCBI Taxonomy" id="1069815"/>
    <lineage>
        <taxon>Eukaryota</taxon>
        <taxon>Metazoa</taxon>
        <taxon>Spiralia</taxon>
        <taxon>Lophotrochozoa</taxon>
        <taxon>Mollusca</taxon>
        <taxon>Bivalvia</taxon>
        <taxon>Autobranchia</taxon>
        <taxon>Heteroconchia</taxon>
        <taxon>Palaeoheterodonta</taxon>
        <taxon>Unionida</taxon>
        <taxon>Unionoidea</taxon>
        <taxon>Unionidae</taxon>
        <taxon>Unioninae</taxon>
        <taxon>Sinanodonta</taxon>
    </lineage>
</organism>
<keyword evidence="8" id="KW-0862">Zinc</keyword>
<keyword evidence="4" id="KW-0479">Metal-binding</keyword>
<evidence type="ECO:0000256" key="6">
    <source>
        <dbReference type="ARBA" id="ARBA00022771"/>
    </source>
</evidence>
<keyword evidence="6" id="KW-0863">Zinc-finger</keyword>
<dbReference type="InterPro" id="IPR000626">
    <property type="entry name" value="Ubiquitin-like_dom"/>
</dbReference>
<protein>
    <recommendedName>
        <fullName evidence="13">RBR-type E3 ubiquitin transferase</fullName>
    </recommendedName>
</protein>
<dbReference type="Gene3D" id="1.20.120.1750">
    <property type="match status" value="1"/>
</dbReference>
<dbReference type="GO" id="GO:0016740">
    <property type="term" value="F:transferase activity"/>
    <property type="evidence" value="ECO:0007669"/>
    <property type="project" value="UniProtKB-KW"/>
</dbReference>
<keyword evidence="3" id="KW-0808">Transferase</keyword>
<name>A0ABD3WAN8_SINWO</name>
<keyword evidence="2" id="KW-0597">Phosphoprotein</keyword>
<dbReference type="InterPro" id="IPR044066">
    <property type="entry name" value="TRIAD_supradom"/>
</dbReference>
<keyword evidence="7" id="KW-0833">Ubl conjugation pathway</keyword>
<keyword evidence="12" id="KW-1185">Reference proteome</keyword>
<evidence type="ECO:0000259" key="10">
    <source>
        <dbReference type="PROSITE" id="PS51873"/>
    </source>
</evidence>
<evidence type="ECO:0000256" key="3">
    <source>
        <dbReference type="ARBA" id="ARBA00022679"/>
    </source>
</evidence>
<evidence type="ECO:0000256" key="1">
    <source>
        <dbReference type="ARBA" id="ARBA00004906"/>
    </source>
</evidence>
<dbReference type="AlphaFoldDB" id="A0ABD3WAN8"/>
<evidence type="ECO:0000256" key="4">
    <source>
        <dbReference type="ARBA" id="ARBA00022723"/>
    </source>
</evidence>
<evidence type="ECO:0000256" key="5">
    <source>
        <dbReference type="ARBA" id="ARBA00022737"/>
    </source>
</evidence>
<dbReference type="Proteomes" id="UP001634394">
    <property type="component" value="Unassembled WGS sequence"/>
</dbReference>
<dbReference type="EMBL" id="JBJQND010000007">
    <property type="protein sequence ID" value="KAL3870585.1"/>
    <property type="molecule type" value="Genomic_DNA"/>
</dbReference>
<gene>
    <name evidence="11" type="ORF">ACJMK2_038635</name>
</gene>
<dbReference type="InterPro" id="IPR029071">
    <property type="entry name" value="Ubiquitin-like_domsf"/>
</dbReference>
<evidence type="ECO:0000256" key="2">
    <source>
        <dbReference type="ARBA" id="ARBA00022553"/>
    </source>
</evidence>
<evidence type="ECO:0000313" key="12">
    <source>
        <dbReference type="Proteomes" id="UP001634394"/>
    </source>
</evidence>
<dbReference type="GO" id="GO:0008270">
    <property type="term" value="F:zinc ion binding"/>
    <property type="evidence" value="ECO:0007669"/>
    <property type="project" value="UniProtKB-KW"/>
</dbReference>
<dbReference type="PROSITE" id="PS50053">
    <property type="entry name" value="UBIQUITIN_2"/>
    <property type="match status" value="1"/>
</dbReference>
<comment type="caution">
    <text evidence="11">The sequence shown here is derived from an EMBL/GenBank/DDBJ whole genome shotgun (WGS) entry which is preliminary data.</text>
</comment>
<dbReference type="InterPro" id="IPR031127">
    <property type="entry name" value="E3_UB_ligase_RBR"/>
</dbReference>
<evidence type="ECO:0008006" key="13">
    <source>
        <dbReference type="Google" id="ProtNLM"/>
    </source>
</evidence>
<sequence>MPGQTIQIFLKGYLGKTLTFTLQEDSPITELFCGVTKDTGIDADNIKIIYGIKQLQTHIDGKTMTLQDYGIGNLANLTGYVCLPGGWDNVEGHERKVLDDDVELTNAPDMVSLDDDPNSPRAKMPCGHAIGPESLTAYCRSLLTAGKYEFRCPYNEPYCGELWDYITVRKLAVLTTEEKEYFEINLSNNYLKRALGIQECPKCSSYCQRQDKKNPRVVCLICSKGQTIRYEFCWYCRKVWSTSGTKDCGNPSCDGTDSRLKVLQKARLKTINGVQCPAVRACPACGLLIEHKEACKHMTCICKQKFCFICLKQAVNGTFQCGTSNAKCEVAPTQKDIPGE</sequence>
<evidence type="ECO:0000313" key="11">
    <source>
        <dbReference type="EMBL" id="KAL3870585.1"/>
    </source>
</evidence>
<proteinExistence type="predicted"/>
<dbReference type="PROSITE" id="PS51873">
    <property type="entry name" value="TRIAD"/>
    <property type="match status" value="1"/>
</dbReference>
<keyword evidence="5" id="KW-0677">Repeat</keyword>
<dbReference type="SUPFAM" id="SSF54236">
    <property type="entry name" value="Ubiquitin-like"/>
    <property type="match status" value="1"/>
</dbReference>
<dbReference type="CDD" id="cd20336">
    <property type="entry name" value="Rcat_RBR"/>
    <property type="match status" value="1"/>
</dbReference>
<dbReference type="PANTHER" id="PTHR11685">
    <property type="entry name" value="RBR FAMILY RING FINGER AND IBR DOMAIN-CONTAINING"/>
    <property type="match status" value="1"/>
</dbReference>